<evidence type="ECO:0000256" key="1">
    <source>
        <dbReference type="SAM" id="SignalP"/>
    </source>
</evidence>
<protein>
    <recommendedName>
        <fullName evidence="2">DUF4266 domain-containing protein</fullName>
    </recommendedName>
</protein>
<feature type="chain" id="PRO_5009225602" description="DUF4266 domain-containing protein" evidence="1">
    <location>
        <begin position="21"/>
        <end position="74"/>
    </location>
</feature>
<sequence>MRMRLRIALLLPLASLIAGCAFERVAPWDRDLLAESKMQLIPDPLESYLDEHIYFSKEASSGGQGVGGGGCGCN</sequence>
<accession>A0A1F6TI80</accession>
<evidence type="ECO:0000313" key="4">
    <source>
        <dbReference type="Proteomes" id="UP000179344"/>
    </source>
</evidence>
<gene>
    <name evidence="3" type="ORF">A2V92_01900</name>
</gene>
<comment type="caution">
    <text evidence="3">The sequence shown here is derived from an EMBL/GenBank/DDBJ whole genome shotgun (WGS) entry which is preliminary data.</text>
</comment>
<dbReference type="Pfam" id="PF14086">
    <property type="entry name" value="DUF4266"/>
    <property type="match status" value="1"/>
</dbReference>
<dbReference type="AlphaFoldDB" id="A0A1F6TI80"/>
<dbReference type="Proteomes" id="UP000179344">
    <property type="component" value="Unassembled WGS sequence"/>
</dbReference>
<dbReference type="EMBL" id="MFST01000033">
    <property type="protein sequence ID" value="OGI44850.1"/>
    <property type="molecule type" value="Genomic_DNA"/>
</dbReference>
<dbReference type="InterPro" id="IPR025362">
    <property type="entry name" value="DUF4266"/>
</dbReference>
<dbReference type="PROSITE" id="PS51257">
    <property type="entry name" value="PROKAR_LIPOPROTEIN"/>
    <property type="match status" value="1"/>
</dbReference>
<feature type="domain" description="DUF4266" evidence="2">
    <location>
        <begin position="25"/>
        <end position="74"/>
    </location>
</feature>
<keyword evidence="1" id="KW-0732">Signal</keyword>
<feature type="signal peptide" evidence="1">
    <location>
        <begin position="1"/>
        <end position="20"/>
    </location>
</feature>
<evidence type="ECO:0000313" key="3">
    <source>
        <dbReference type="EMBL" id="OGI44850.1"/>
    </source>
</evidence>
<reference evidence="3 4" key="1">
    <citation type="journal article" date="2016" name="Nat. Commun.">
        <title>Thousands of microbial genomes shed light on interconnected biogeochemical processes in an aquifer system.</title>
        <authorList>
            <person name="Anantharaman K."/>
            <person name="Brown C.T."/>
            <person name="Hug L.A."/>
            <person name="Sharon I."/>
            <person name="Castelle C.J."/>
            <person name="Probst A.J."/>
            <person name="Thomas B.C."/>
            <person name="Singh A."/>
            <person name="Wilkins M.J."/>
            <person name="Karaoz U."/>
            <person name="Brodie E.L."/>
            <person name="Williams K.H."/>
            <person name="Hubbard S.S."/>
            <person name="Banfield J.F."/>
        </authorList>
    </citation>
    <scope>NUCLEOTIDE SEQUENCE [LARGE SCALE GENOMIC DNA]</scope>
</reference>
<name>A0A1F6TI80_9PROT</name>
<organism evidence="3 4">
    <name type="scientific">Candidatus Muproteobacteria bacterium RBG_16_65_31</name>
    <dbReference type="NCBI Taxonomy" id="1817759"/>
    <lineage>
        <taxon>Bacteria</taxon>
        <taxon>Pseudomonadati</taxon>
        <taxon>Pseudomonadota</taxon>
        <taxon>Candidatus Muproteobacteria</taxon>
    </lineage>
</organism>
<proteinExistence type="predicted"/>
<evidence type="ECO:0000259" key="2">
    <source>
        <dbReference type="Pfam" id="PF14086"/>
    </source>
</evidence>